<dbReference type="EMBL" id="JACAZH010000017">
    <property type="protein sequence ID" value="KAF7348191.1"/>
    <property type="molecule type" value="Genomic_DNA"/>
</dbReference>
<protein>
    <submittedName>
        <fullName evidence="1">Uncharacterized protein</fullName>
    </submittedName>
</protein>
<name>A0A8H7CU76_9AGAR</name>
<sequence length="395" mass="44606">MASSESSLGIIPWNPEANKAIANVDENSRPEGGKWAVFLNAVRTPTPGRTLDQMYTGLGRLAETQANRAAYALGLGPQVVSQKIKNYFGEGEKMVQQLELLRTSVPSELEKKCLKLMEYALPKESANMQYQAFKNIVDLITLFPGLRLAFLRTKFLESAPAAEAISRLWDRPFGSPDKDWEFWQILATTCLTHDISVTIQKSSVSALLKCQQEEDLSLIEKLLVQHDCSHSPYSNALCIRYLAGILGFPGFWEHMDSIHGQATNKLSSRLIRVLKDIGVDILELVPTSEPETPFDYEGVDLLALNLLTGVLGWFNKLDQKDWPTQLWYENFRTVVQLLQMPRASDLLPSSSDYTSNFEEMILITYEEAEVPIKVHDQNQTTDPPNEHHRLVLFHP</sequence>
<organism evidence="1 2">
    <name type="scientific">Mycena sanguinolenta</name>
    <dbReference type="NCBI Taxonomy" id="230812"/>
    <lineage>
        <taxon>Eukaryota</taxon>
        <taxon>Fungi</taxon>
        <taxon>Dikarya</taxon>
        <taxon>Basidiomycota</taxon>
        <taxon>Agaricomycotina</taxon>
        <taxon>Agaricomycetes</taxon>
        <taxon>Agaricomycetidae</taxon>
        <taxon>Agaricales</taxon>
        <taxon>Marasmiineae</taxon>
        <taxon>Mycenaceae</taxon>
        <taxon>Mycena</taxon>
    </lineage>
</organism>
<evidence type="ECO:0000313" key="1">
    <source>
        <dbReference type="EMBL" id="KAF7348191.1"/>
    </source>
</evidence>
<comment type="caution">
    <text evidence="1">The sequence shown here is derived from an EMBL/GenBank/DDBJ whole genome shotgun (WGS) entry which is preliminary data.</text>
</comment>
<keyword evidence="2" id="KW-1185">Reference proteome</keyword>
<dbReference type="Proteomes" id="UP000623467">
    <property type="component" value="Unassembled WGS sequence"/>
</dbReference>
<dbReference type="AlphaFoldDB" id="A0A8H7CU76"/>
<evidence type="ECO:0000313" key="2">
    <source>
        <dbReference type="Proteomes" id="UP000623467"/>
    </source>
</evidence>
<proteinExistence type="predicted"/>
<dbReference type="OrthoDB" id="3066495at2759"/>
<accession>A0A8H7CU76</accession>
<gene>
    <name evidence="1" type="ORF">MSAN_01772100</name>
</gene>
<reference evidence="1" key="1">
    <citation type="submission" date="2020-05" db="EMBL/GenBank/DDBJ databases">
        <title>Mycena genomes resolve the evolution of fungal bioluminescence.</title>
        <authorList>
            <person name="Tsai I.J."/>
        </authorList>
    </citation>
    <scope>NUCLEOTIDE SEQUENCE</scope>
    <source>
        <strain evidence="1">160909Yilan</strain>
    </source>
</reference>